<dbReference type="EMBL" id="LOCQ01000058">
    <property type="protein sequence ID" value="OBV38304.1"/>
    <property type="molecule type" value="Genomic_DNA"/>
</dbReference>
<dbReference type="Pfam" id="PF07690">
    <property type="entry name" value="MFS_1"/>
    <property type="match status" value="1"/>
</dbReference>
<keyword evidence="7" id="KW-1185">Reference proteome</keyword>
<evidence type="ECO:0000313" key="6">
    <source>
        <dbReference type="EMBL" id="OBV38304.1"/>
    </source>
</evidence>
<sequence length="409" mass="41846">MNKASNHSALVGEVPDISSGMILLLAIASGLIVANLYYAQTLVGPISASTGLSAKAAGLIVTLTQIGYTLGLLFVVPLADLLENRRLIITGLLVTAAALIAAAISTGPLVFLAAALAIGLGSVAAQVIVPFAAHLSKEATRGQAVGKVVSGLLLGIMLARPAASLVADHASWHVVFGGAAVLMLGLAMVLRRALPVRRPVSKIRYAALMASLWHLLAGTAVLRRRAAYHAGLFGAFSLFWTVTPLVLASPAFGLSQTGIAIFALVGMAGAVASPIAGRLADAGHTLPATAAALMLGMVAFALPMFAPQSPHLALGLLVVASIVLDMGVAANLVLGQRAIFSLAPEVRGRLNGLYFALFFAGGAAGSAIGGWIYASYGWQATLLTGMAFPSLALLVWLGEFMTSLSRRTA</sequence>
<dbReference type="AlphaFoldDB" id="A0A1A7BZX7"/>
<dbReference type="PROSITE" id="PS50850">
    <property type="entry name" value="MFS"/>
    <property type="match status" value="1"/>
</dbReference>
<proteinExistence type="predicted"/>
<feature type="transmembrane region" description="Helical" evidence="4">
    <location>
        <begin position="87"/>
        <end position="104"/>
    </location>
</feature>
<name>A0A1A7BZX7_9BURK</name>
<feature type="transmembrane region" description="Helical" evidence="4">
    <location>
        <begin position="110"/>
        <end position="132"/>
    </location>
</feature>
<dbReference type="CDD" id="cd17324">
    <property type="entry name" value="MFS_NepI_like"/>
    <property type="match status" value="1"/>
</dbReference>
<evidence type="ECO:0000256" key="3">
    <source>
        <dbReference type="ARBA" id="ARBA00023136"/>
    </source>
</evidence>
<dbReference type="SUPFAM" id="SSF103473">
    <property type="entry name" value="MFS general substrate transporter"/>
    <property type="match status" value="1"/>
</dbReference>
<feature type="transmembrane region" description="Helical" evidence="4">
    <location>
        <begin position="21"/>
        <end position="40"/>
    </location>
</feature>
<feature type="transmembrane region" description="Helical" evidence="4">
    <location>
        <begin position="259"/>
        <end position="280"/>
    </location>
</feature>
<dbReference type="InterPro" id="IPR036259">
    <property type="entry name" value="MFS_trans_sf"/>
</dbReference>
<reference evidence="6 7" key="1">
    <citation type="submission" date="2016-04" db="EMBL/GenBank/DDBJ databases">
        <title>Draft genome sequence of Janthinobacterium psychrotolerans sp. nov., isolated from freshwater sediments in Denmark.</title>
        <authorList>
            <person name="Gong X."/>
            <person name="Skrivergaard S."/>
            <person name="Korsgaard B.S."/>
            <person name="Schreiber L."/>
            <person name="Marshall I.P."/>
            <person name="Finster K."/>
            <person name="Schramm A."/>
        </authorList>
    </citation>
    <scope>NUCLEOTIDE SEQUENCE [LARGE SCALE GENOMIC DNA]</scope>
    <source>
        <strain evidence="6 7">S3-2</strain>
    </source>
</reference>
<organism evidence="6 7">
    <name type="scientific">Janthinobacterium psychrotolerans</name>
    <dbReference type="NCBI Taxonomy" id="1747903"/>
    <lineage>
        <taxon>Bacteria</taxon>
        <taxon>Pseudomonadati</taxon>
        <taxon>Pseudomonadota</taxon>
        <taxon>Betaproteobacteria</taxon>
        <taxon>Burkholderiales</taxon>
        <taxon>Oxalobacteraceae</taxon>
        <taxon>Janthinobacterium</taxon>
    </lineage>
</organism>
<gene>
    <name evidence="6" type="ORF">ASR47_1005258</name>
</gene>
<evidence type="ECO:0000313" key="7">
    <source>
        <dbReference type="Proteomes" id="UP000092713"/>
    </source>
</evidence>
<dbReference type="RefSeq" id="WP_065309161.1">
    <property type="nucleotide sequence ID" value="NZ_LOCQ01000058.1"/>
</dbReference>
<dbReference type="Gene3D" id="1.20.1250.20">
    <property type="entry name" value="MFS general substrate transporter like domains"/>
    <property type="match status" value="1"/>
</dbReference>
<feature type="transmembrane region" description="Helical" evidence="4">
    <location>
        <begin position="52"/>
        <end position="75"/>
    </location>
</feature>
<feature type="transmembrane region" description="Helical" evidence="4">
    <location>
        <begin position="286"/>
        <end position="305"/>
    </location>
</feature>
<dbReference type="InterPro" id="IPR011701">
    <property type="entry name" value="MFS"/>
</dbReference>
<feature type="transmembrane region" description="Helical" evidence="4">
    <location>
        <begin position="144"/>
        <end position="163"/>
    </location>
</feature>
<feature type="transmembrane region" description="Helical" evidence="4">
    <location>
        <begin position="312"/>
        <end position="333"/>
    </location>
</feature>
<feature type="transmembrane region" description="Helical" evidence="4">
    <location>
        <begin position="380"/>
        <end position="398"/>
    </location>
</feature>
<feature type="transmembrane region" description="Helical" evidence="4">
    <location>
        <begin position="169"/>
        <end position="191"/>
    </location>
</feature>
<feature type="transmembrane region" description="Helical" evidence="4">
    <location>
        <begin position="228"/>
        <end position="247"/>
    </location>
</feature>
<dbReference type="GO" id="GO:0022857">
    <property type="term" value="F:transmembrane transporter activity"/>
    <property type="evidence" value="ECO:0007669"/>
    <property type="project" value="InterPro"/>
</dbReference>
<accession>A0A1A7BZX7</accession>
<dbReference type="PATRIC" id="fig|1747903.4.peg.1851"/>
<feature type="transmembrane region" description="Helical" evidence="4">
    <location>
        <begin position="353"/>
        <end position="373"/>
    </location>
</feature>
<dbReference type="STRING" id="1747903.ASR47_1005258"/>
<evidence type="ECO:0000256" key="1">
    <source>
        <dbReference type="ARBA" id="ARBA00022692"/>
    </source>
</evidence>
<keyword evidence="2 4" id="KW-1133">Transmembrane helix</keyword>
<dbReference type="Proteomes" id="UP000092713">
    <property type="component" value="Unassembled WGS sequence"/>
</dbReference>
<evidence type="ECO:0000256" key="4">
    <source>
        <dbReference type="SAM" id="Phobius"/>
    </source>
</evidence>
<dbReference type="InterPro" id="IPR020846">
    <property type="entry name" value="MFS_dom"/>
</dbReference>
<dbReference type="PANTHER" id="PTHR42910">
    <property type="entry name" value="TRANSPORTER SCO4007-RELATED"/>
    <property type="match status" value="1"/>
</dbReference>
<evidence type="ECO:0000259" key="5">
    <source>
        <dbReference type="PROSITE" id="PS50850"/>
    </source>
</evidence>
<keyword evidence="1 4" id="KW-0812">Transmembrane</keyword>
<protein>
    <submittedName>
        <fullName evidence="6">Putative arabinose efflux permease, MFS family</fullName>
    </submittedName>
</protein>
<feature type="domain" description="Major facilitator superfamily (MFS) profile" evidence="5">
    <location>
        <begin position="21"/>
        <end position="409"/>
    </location>
</feature>
<keyword evidence="3 4" id="KW-0472">Membrane</keyword>
<dbReference type="PANTHER" id="PTHR42910:SF1">
    <property type="entry name" value="MAJOR FACILITATOR SUPERFAMILY (MFS) PROFILE DOMAIN-CONTAINING PROTEIN"/>
    <property type="match status" value="1"/>
</dbReference>
<evidence type="ECO:0000256" key="2">
    <source>
        <dbReference type="ARBA" id="ARBA00022989"/>
    </source>
</evidence>
<comment type="caution">
    <text evidence="6">The sequence shown here is derived from an EMBL/GenBank/DDBJ whole genome shotgun (WGS) entry which is preliminary data.</text>
</comment>